<evidence type="ECO:0000313" key="2">
    <source>
        <dbReference type="EMBL" id="KAF7361210.1"/>
    </source>
</evidence>
<feature type="coiled-coil region" evidence="1">
    <location>
        <begin position="4"/>
        <end position="31"/>
    </location>
</feature>
<dbReference type="AlphaFoldDB" id="A0A8H7D4J5"/>
<comment type="caution">
    <text evidence="2">The sequence shown here is derived from an EMBL/GenBank/DDBJ whole genome shotgun (WGS) entry which is preliminary data.</text>
</comment>
<evidence type="ECO:0000313" key="3">
    <source>
        <dbReference type="Proteomes" id="UP000623467"/>
    </source>
</evidence>
<keyword evidence="1" id="KW-0175">Coiled coil</keyword>
<dbReference type="EMBL" id="JACAZH010000008">
    <property type="protein sequence ID" value="KAF7361210.1"/>
    <property type="molecule type" value="Genomic_DNA"/>
</dbReference>
<gene>
    <name evidence="2" type="ORF">MSAN_01153100</name>
</gene>
<sequence>MSSIQTLRARLEKISSEIVLQEKLLDQLRHEKTLAQRQLNAAVDPVARLPLEISSEIFLQCLAPFPEKRPAGDCAPLLLLNICSTWSAIALSTPRLWSAVAIDFYYPEALTQLLPTWLKRAGKHPLSISLRGDFHSHHIPTIVWLYREQLKELEIVHEEDDRGSHDSEDEGLGILDLFGNATPEPLPLLETLIFCNEAGYRGLPAPQILRLLRLAPNLVNYTHTNSFLKHFGIPSEKPMHSTLRTLTFGGRDNPPAPDEGILACLLFPALTDLAVDLHMPGCSIFAFLKQQPTPALRGLVLGMTDYDTPDSVELHECLHLIPSLMRFQMWYPMPHYLVHICTNLTDSSSFLPNLDTLSIHLSPFYDSDWDSVWGSLLRAVSTRRIELQIEIFEKPPEDILAAFAELAARGAKICIRSDSGEYYI</sequence>
<organism evidence="2 3">
    <name type="scientific">Mycena sanguinolenta</name>
    <dbReference type="NCBI Taxonomy" id="230812"/>
    <lineage>
        <taxon>Eukaryota</taxon>
        <taxon>Fungi</taxon>
        <taxon>Dikarya</taxon>
        <taxon>Basidiomycota</taxon>
        <taxon>Agaricomycotina</taxon>
        <taxon>Agaricomycetes</taxon>
        <taxon>Agaricomycetidae</taxon>
        <taxon>Agaricales</taxon>
        <taxon>Marasmiineae</taxon>
        <taxon>Mycenaceae</taxon>
        <taxon>Mycena</taxon>
    </lineage>
</organism>
<reference evidence="2" key="1">
    <citation type="submission" date="2020-05" db="EMBL/GenBank/DDBJ databases">
        <title>Mycena genomes resolve the evolution of fungal bioluminescence.</title>
        <authorList>
            <person name="Tsai I.J."/>
        </authorList>
    </citation>
    <scope>NUCLEOTIDE SEQUENCE</scope>
    <source>
        <strain evidence="2">160909Yilan</strain>
    </source>
</reference>
<protein>
    <submittedName>
        <fullName evidence="2">F-box domain-containing protein</fullName>
    </submittedName>
</protein>
<dbReference type="Proteomes" id="UP000623467">
    <property type="component" value="Unassembled WGS sequence"/>
</dbReference>
<evidence type="ECO:0000256" key="1">
    <source>
        <dbReference type="SAM" id="Coils"/>
    </source>
</evidence>
<keyword evidence="3" id="KW-1185">Reference proteome</keyword>
<proteinExistence type="predicted"/>
<accession>A0A8H7D4J5</accession>
<dbReference type="OrthoDB" id="2269034at2759"/>
<name>A0A8H7D4J5_9AGAR</name>